<organism evidence="1 2">
    <name type="scientific">Trifolium pratense</name>
    <name type="common">Red clover</name>
    <dbReference type="NCBI Taxonomy" id="57577"/>
    <lineage>
        <taxon>Eukaryota</taxon>
        <taxon>Viridiplantae</taxon>
        <taxon>Streptophyta</taxon>
        <taxon>Embryophyta</taxon>
        <taxon>Tracheophyta</taxon>
        <taxon>Spermatophyta</taxon>
        <taxon>Magnoliopsida</taxon>
        <taxon>eudicotyledons</taxon>
        <taxon>Gunneridae</taxon>
        <taxon>Pentapetalae</taxon>
        <taxon>rosids</taxon>
        <taxon>fabids</taxon>
        <taxon>Fabales</taxon>
        <taxon>Fabaceae</taxon>
        <taxon>Papilionoideae</taxon>
        <taxon>50 kb inversion clade</taxon>
        <taxon>NPAAA clade</taxon>
        <taxon>Hologalegina</taxon>
        <taxon>IRL clade</taxon>
        <taxon>Trifolieae</taxon>
        <taxon>Trifolium</taxon>
    </lineage>
</organism>
<dbReference type="EMBL" id="ASHM01051290">
    <property type="protein sequence ID" value="PNX86477.1"/>
    <property type="molecule type" value="Genomic_DNA"/>
</dbReference>
<evidence type="ECO:0000313" key="1">
    <source>
        <dbReference type="EMBL" id="PNX86477.1"/>
    </source>
</evidence>
<sequence>MWDIMFNKVGKEVMLEVARLDLKMVEIVPLLIGEASVDEEIYRLHPCDCVHFVILLGGRDWILVDDLEVKRVNYYDLLTWRIVDDNSFKISGLS</sequence>
<name>A0A2K3M6Q9_TRIPR</name>
<dbReference type="Proteomes" id="UP000236291">
    <property type="component" value="Unassembled WGS sequence"/>
</dbReference>
<gene>
    <name evidence="1" type="ORF">L195_g042555</name>
</gene>
<proteinExistence type="predicted"/>
<accession>A0A2K3M6Q9</accession>
<dbReference type="AlphaFoldDB" id="A0A2K3M6Q9"/>
<comment type="caution">
    <text evidence="1">The sequence shown here is derived from an EMBL/GenBank/DDBJ whole genome shotgun (WGS) entry which is preliminary data.</text>
</comment>
<protein>
    <submittedName>
        <fullName evidence="1">Uncharacterized protein</fullName>
    </submittedName>
</protein>
<reference evidence="1 2" key="1">
    <citation type="journal article" date="2014" name="Am. J. Bot.">
        <title>Genome assembly and annotation for red clover (Trifolium pratense; Fabaceae).</title>
        <authorList>
            <person name="Istvanek J."/>
            <person name="Jaros M."/>
            <person name="Krenek A."/>
            <person name="Repkova J."/>
        </authorList>
    </citation>
    <scope>NUCLEOTIDE SEQUENCE [LARGE SCALE GENOMIC DNA]</scope>
    <source>
        <strain evidence="2">cv. Tatra</strain>
        <tissue evidence="1">Young leaves</tissue>
    </source>
</reference>
<reference evidence="1 2" key="2">
    <citation type="journal article" date="2017" name="Front. Plant Sci.">
        <title>Gene Classification and Mining of Molecular Markers Useful in Red Clover (Trifolium pratense) Breeding.</title>
        <authorList>
            <person name="Istvanek J."/>
            <person name="Dluhosova J."/>
            <person name="Dluhos P."/>
            <person name="Patkova L."/>
            <person name="Nedelnik J."/>
            <person name="Repkova J."/>
        </authorList>
    </citation>
    <scope>NUCLEOTIDE SEQUENCE [LARGE SCALE GENOMIC DNA]</scope>
    <source>
        <strain evidence="2">cv. Tatra</strain>
        <tissue evidence="1">Young leaves</tissue>
    </source>
</reference>
<evidence type="ECO:0000313" key="2">
    <source>
        <dbReference type="Proteomes" id="UP000236291"/>
    </source>
</evidence>